<feature type="compositionally biased region" description="Low complexity" evidence="1">
    <location>
        <begin position="10"/>
        <end position="35"/>
    </location>
</feature>
<organism evidence="3 4">
    <name type="scientific">Corynebacterium evansiae</name>
    <dbReference type="NCBI Taxonomy" id="2913499"/>
    <lineage>
        <taxon>Bacteria</taxon>
        <taxon>Bacillati</taxon>
        <taxon>Actinomycetota</taxon>
        <taxon>Actinomycetes</taxon>
        <taxon>Mycobacteriales</taxon>
        <taxon>Corynebacteriaceae</taxon>
        <taxon>Corynebacterium</taxon>
    </lineage>
</organism>
<dbReference type="AlphaFoldDB" id="A0A9X3LNG3"/>
<dbReference type="InterPro" id="IPR011044">
    <property type="entry name" value="Quino_amine_DH_bsu"/>
</dbReference>
<name>A0A9X3LNG3_9CORY</name>
<dbReference type="InterPro" id="IPR007331">
    <property type="entry name" value="Htaa"/>
</dbReference>
<feature type="region of interest" description="Disordered" evidence="1">
    <location>
        <begin position="1"/>
        <end position="35"/>
    </location>
</feature>
<gene>
    <name evidence="3" type="ORF">L8V00_09240</name>
</gene>
<reference evidence="3" key="1">
    <citation type="submission" date="2022-02" db="EMBL/GenBank/DDBJ databases">
        <title>Corynebacterium sp. from urogenital microbiome.</title>
        <authorList>
            <person name="Cappelli E.A."/>
            <person name="Ribeiro T.G."/>
            <person name="Peixe L."/>
        </authorList>
    </citation>
    <scope>NUCLEOTIDE SEQUENCE</scope>
    <source>
        <strain evidence="3">C8Ua_174</strain>
    </source>
</reference>
<proteinExistence type="predicted"/>
<feature type="domain" description="Htaa" evidence="2">
    <location>
        <begin position="49"/>
        <end position="242"/>
    </location>
</feature>
<dbReference type="Pfam" id="PF04213">
    <property type="entry name" value="HtaA"/>
    <property type="match status" value="1"/>
</dbReference>
<sequence length="538" mass="57480">MNAEAHVATDADQANDSAAVAATGPESTAADSAASETVASDAAAQTEYMDWALRDSFLRYVGGATNVSDGATKMYSNGSNGNNGSNTGSEVEQAYRFQLDKATYEETGHVTRADFKGTVEYFRYCNGQPAQRGNCDLELTISKPTVVLSDEGSYVEADVRSKQYPGGAIFEKQRARIADIDPSSATFTAGGTAVDDGAADKNAAGSNTVTWSNLVPRLTQDGVDTFSGFYNLESPLAPLNFTYQGIGGEPTVHEGSVKLIGTARTEVEPGAIRTLINQEFGVVAGSKNLTIVDLRTMRPVTIIEQVGAPNVLYALADNGRLWWVDATTSTLKSGTVSINGLENIKDETAIEHTSVGLTLTANVGATVLSKQASGEAQLTTVDGATGASSIMKIDDPHETIPQVAGAAKDEYALAGFWGDGYSFDAMRDFAQLSDGNYLYFANNNVYAGDNKTWRVDPLLITTDGKVSAIEGGEDLGRLMSGMTVKGRTWRSTMPPTSRTRACSSSLTRTVSWCRTERRSRWATCIRSRAWTSCLMARR</sequence>
<dbReference type="RefSeq" id="WP_269944845.1">
    <property type="nucleotide sequence ID" value="NZ_JAKMUT010000009.1"/>
</dbReference>
<evidence type="ECO:0000313" key="3">
    <source>
        <dbReference type="EMBL" id="MCZ9290380.1"/>
    </source>
</evidence>
<evidence type="ECO:0000256" key="1">
    <source>
        <dbReference type="SAM" id="MobiDB-lite"/>
    </source>
</evidence>
<evidence type="ECO:0000259" key="2">
    <source>
        <dbReference type="Pfam" id="PF04213"/>
    </source>
</evidence>
<protein>
    <submittedName>
        <fullName evidence="3">HtaA domain-containing protein</fullName>
    </submittedName>
</protein>
<accession>A0A9X3LNG3</accession>
<dbReference type="Proteomes" id="UP001146469">
    <property type="component" value="Unassembled WGS sequence"/>
</dbReference>
<keyword evidence="4" id="KW-1185">Reference proteome</keyword>
<dbReference type="EMBL" id="JAKMUT010000009">
    <property type="protein sequence ID" value="MCZ9290380.1"/>
    <property type="molecule type" value="Genomic_DNA"/>
</dbReference>
<dbReference type="SUPFAM" id="SSF50969">
    <property type="entry name" value="YVTN repeat-like/Quinoprotein amine dehydrogenase"/>
    <property type="match status" value="1"/>
</dbReference>
<comment type="caution">
    <text evidence="3">The sequence shown here is derived from an EMBL/GenBank/DDBJ whole genome shotgun (WGS) entry which is preliminary data.</text>
</comment>
<evidence type="ECO:0000313" key="4">
    <source>
        <dbReference type="Proteomes" id="UP001146469"/>
    </source>
</evidence>